<evidence type="ECO:0000313" key="3">
    <source>
        <dbReference type="Proteomes" id="UP000765509"/>
    </source>
</evidence>
<dbReference type="EMBL" id="AVOT02038311">
    <property type="protein sequence ID" value="MBW0533168.1"/>
    <property type="molecule type" value="Genomic_DNA"/>
</dbReference>
<accession>A0A9Q3I9J6</accession>
<feature type="compositionally biased region" description="Basic and acidic residues" evidence="1">
    <location>
        <begin position="16"/>
        <end position="28"/>
    </location>
</feature>
<dbReference type="Proteomes" id="UP000765509">
    <property type="component" value="Unassembled WGS sequence"/>
</dbReference>
<comment type="caution">
    <text evidence="2">The sequence shown here is derived from an EMBL/GenBank/DDBJ whole genome shotgun (WGS) entry which is preliminary data.</text>
</comment>
<dbReference type="OrthoDB" id="2749819at2759"/>
<reference evidence="2" key="1">
    <citation type="submission" date="2021-03" db="EMBL/GenBank/DDBJ databases">
        <title>Draft genome sequence of rust myrtle Austropuccinia psidii MF-1, a brazilian biotype.</title>
        <authorList>
            <person name="Quecine M.C."/>
            <person name="Pachon D.M.R."/>
            <person name="Bonatelli M.L."/>
            <person name="Correr F.H."/>
            <person name="Franceschini L.M."/>
            <person name="Leite T.F."/>
            <person name="Margarido G.R.A."/>
            <person name="Almeida C.A."/>
            <person name="Ferrarezi J.A."/>
            <person name="Labate C.A."/>
        </authorList>
    </citation>
    <scope>NUCLEOTIDE SEQUENCE</scope>
    <source>
        <strain evidence="2">MF-1</strain>
    </source>
</reference>
<gene>
    <name evidence="2" type="ORF">O181_072883</name>
</gene>
<proteinExistence type="predicted"/>
<evidence type="ECO:0000256" key="1">
    <source>
        <dbReference type="SAM" id="MobiDB-lite"/>
    </source>
</evidence>
<dbReference type="AlphaFoldDB" id="A0A9Q3I9J6"/>
<name>A0A9Q3I9J6_9BASI</name>
<sequence length="160" mass="18779">MLKTHAILRQTKQRLAKQESPNKEDSQSKKTILPGTYHEDEAEEEIKIIVPTKYKDKHTTRNETFEGTEIKEKENVEEEGDKLNKRMVHHKTEKKEFIKDKKEFKPKLAIENVIKKILEQKINLILEEILSVSPTFIPRMQGISLEEKEAMKSVNNLEIK</sequence>
<evidence type="ECO:0000313" key="2">
    <source>
        <dbReference type="EMBL" id="MBW0533168.1"/>
    </source>
</evidence>
<keyword evidence="3" id="KW-1185">Reference proteome</keyword>
<organism evidence="2 3">
    <name type="scientific">Austropuccinia psidii MF-1</name>
    <dbReference type="NCBI Taxonomy" id="1389203"/>
    <lineage>
        <taxon>Eukaryota</taxon>
        <taxon>Fungi</taxon>
        <taxon>Dikarya</taxon>
        <taxon>Basidiomycota</taxon>
        <taxon>Pucciniomycotina</taxon>
        <taxon>Pucciniomycetes</taxon>
        <taxon>Pucciniales</taxon>
        <taxon>Sphaerophragmiaceae</taxon>
        <taxon>Austropuccinia</taxon>
    </lineage>
</organism>
<protein>
    <submittedName>
        <fullName evidence="2">Uncharacterized protein</fullName>
    </submittedName>
</protein>
<feature type="region of interest" description="Disordered" evidence="1">
    <location>
        <begin position="1"/>
        <end position="39"/>
    </location>
</feature>